<name>A0A1B2DZW5_9BACL</name>
<protein>
    <recommendedName>
        <fullName evidence="4">Lipoprotein SmpA/OmlA domain-containing protein</fullName>
    </recommendedName>
</protein>
<sequence>MRNISLVLAAALAVLVLGGCSGGAPEQVKETAGAEDTAGTQGLELSMPSAEETEKAGEEQAEPARDEAKETGLAAEGTGKGEEPAAEGPEPGDSSASAGSSPDRNDKAKAAGGDGGSQAPVESAPDASLKDFPFVGKTMDDIRARLGEPKTTGKAGGTATWQYDFAKEGYQYPEKAVSVDVQGLSNGSMKEQLFVTFGEDRTVQSASLYYMTDGEIMEYRVTEDGAVEEPAGRD</sequence>
<keyword evidence="2" id="KW-0732">Signal</keyword>
<proteinExistence type="predicted"/>
<dbReference type="KEGG" id="pib:BBD41_11890"/>
<dbReference type="GeneID" id="48308942"/>
<reference evidence="3" key="1">
    <citation type="submission" date="2016-08" db="EMBL/GenBank/DDBJ databases">
        <title>Complete Genome Seqeunce of Paenibacillus sp. nov. IHBB 9852 from high altitute lake of Indian trans-Himalayas.</title>
        <authorList>
            <person name="Kiran S."/>
            <person name="Swarnkar M.K."/>
            <person name="Rana A."/>
            <person name="Tewari R."/>
            <person name="Gulati A."/>
        </authorList>
    </citation>
    <scope>NUCLEOTIDE SEQUENCE [LARGE SCALE GENOMIC DNA]</scope>
    <source>
        <strain evidence="3">IHBB 9852</strain>
    </source>
</reference>
<feature type="compositionally biased region" description="Basic and acidic residues" evidence="1">
    <location>
        <begin position="52"/>
        <end position="70"/>
    </location>
</feature>
<dbReference type="AlphaFoldDB" id="A0A1B2DZW5"/>
<dbReference type="EMBL" id="CP016809">
    <property type="protein sequence ID" value="ANY73229.1"/>
    <property type="molecule type" value="Genomic_DNA"/>
</dbReference>
<gene>
    <name evidence="3" type="ORF">BBD41_11890</name>
</gene>
<evidence type="ECO:0000256" key="2">
    <source>
        <dbReference type="SAM" id="SignalP"/>
    </source>
</evidence>
<evidence type="ECO:0008006" key="4">
    <source>
        <dbReference type="Google" id="ProtNLM"/>
    </source>
</evidence>
<dbReference type="RefSeq" id="WP_099477728.1">
    <property type="nucleotide sequence ID" value="NZ_CP016809.1"/>
</dbReference>
<accession>A0A1B2DZW5</accession>
<evidence type="ECO:0000313" key="3">
    <source>
        <dbReference type="EMBL" id="ANY73229.1"/>
    </source>
</evidence>
<feature type="compositionally biased region" description="Low complexity" evidence="1">
    <location>
        <begin position="86"/>
        <end position="102"/>
    </location>
</feature>
<feature type="region of interest" description="Disordered" evidence="1">
    <location>
        <begin position="23"/>
        <end position="133"/>
    </location>
</feature>
<evidence type="ECO:0000256" key="1">
    <source>
        <dbReference type="SAM" id="MobiDB-lite"/>
    </source>
</evidence>
<feature type="signal peptide" evidence="2">
    <location>
        <begin position="1"/>
        <end position="26"/>
    </location>
</feature>
<feature type="chain" id="PRO_5038785096" description="Lipoprotein SmpA/OmlA domain-containing protein" evidence="2">
    <location>
        <begin position="27"/>
        <end position="234"/>
    </location>
</feature>
<organism evidence="3">
    <name type="scientific">Paenibacillus ihbetae</name>
    <dbReference type="NCBI Taxonomy" id="1870820"/>
    <lineage>
        <taxon>Bacteria</taxon>
        <taxon>Bacillati</taxon>
        <taxon>Bacillota</taxon>
        <taxon>Bacilli</taxon>
        <taxon>Bacillales</taxon>
        <taxon>Paenibacillaceae</taxon>
        <taxon>Paenibacillus</taxon>
    </lineage>
</organism>
<dbReference type="PROSITE" id="PS51257">
    <property type="entry name" value="PROKAR_LIPOPROTEIN"/>
    <property type="match status" value="1"/>
</dbReference>